<dbReference type="GO" id="GO:0004497">
    <property type="term" value="F:monooxygenase activity"/>
    <property type="evidence" value="ECO:0007669"/>
    <property type="project" value="UniProtKB-KW"/>
</dbReference>
<dbReference type="OrthoDB" id="5288029at2"/>
<dbReference type="InterPro" id="IPR013785">
    <property type="entry name" value="Aldolase_TIM"/>
</dbReference>
<keyword evidence="1" id="KW-0503">Monooxygenase</keyword>
<dbReference type="PANTHER" id="PTHR32332">
    <property type="entry name" value="2-NITROPROPANE DIOXYGENASE"/>
    <property type="match status" value="1"/>
</dbReference>
<dbReference type="Proteomes" id="UP000325004">
    <property type="component" value="Chromosome"/>
</dbReference>
<gene>
    <name evidence="1" type="ORF">FZC34_02725</name>
</gene>
<evidence type="ECO:0000313" key="1">
    <source>
        <dbReference type="EMBL" id="QEK38802.1"/>
    </source>
</evidence>
<sequence length="470" mass="52476">MMSIIDKLIIKGKEIFPLVEGGKGISATNGESSGAWAACGGIGTISAVYGDVKEDNLVQIKGIDDFDAPTRAERSKQLAEHSINATVSQIKIAKERSNGNGMLNINVLWELAKTKEMMHGILEKAGHLLDGVTCGAGIPYQLGEIVSKYGLLYYPIVSSALVFKILWMRAYSKYKDALGAVVYEDPWVSGGHLGISNRENPDKRESSLDRVTALRKVMNNLGLHSIPIIVAGGVWHLNDMKKDWIDNAELQPLMFQFGTRPLLTQESPISDEWKMKLFDLKEEEIIINKFSPTGFYSSAVQNSFMRELQGISERQVAYSREQDDNFSEAYKYGRRNIYLNKDDLANVLKWNKEGYVKGLYTPDHTVVFVTEDKAKQIVQDQINCVGCLSNCKFSNWSNKDGDTGLKPDPRSFCIYKTLHNISHGQSTDNNLMFSGASAYKFGQDPFYKTADGKKCIPTVKELFERILTGS</sequence>
<name>A0A5C0UHI7_9PROT</name>
<dbReference type="EMBL" id="CP043316">
    <property type="protein sequence ID" value="QEK38802.1"/>
    <property type="molecule type" value="Genomic_DNA"/>
</dbReference>
<accession>A0A5C0UHI7</accession>
<evidence type="ECO:0000313" key="2">
    <source>
        <dbReference type="Proteomes" id="UP000325004"/>
    </source>
</evidence>
<dbReference type="KEGG" id="cpri:FZC34_02725"/>
<dbReference type="AlphaFoldDB" id="A0A5C0UHI7"/>
<organism evidence="1 2">
    <name type="scientific">Candidatus Cytomitobacter primus</name>
    <dbReference type="NCBI Taxonomy" id="2066024"/>
    <lineage>
        <taxon>Bacteria</taxon>
        <taxon>Pseudomonadati</taxon>
        <taxon>Pseudomonadota</taxon>
        <taxon>Alphaproteobacteria</taxon>
        <taxon>Holosporales</taxon>
        <taxon>Holosporaceae</taxon>
        <taxon>Candidatus Cytomitobacter</taxon>
    </lineage>
</organism>
<dbReference type="Gene3D" id="3.20.20.70">
    <property type="entry name" value="Aldolase class I"/>
    <property type="match status" value="1"/>
</dbReference>
<reference evidence="1 2" key="1">
    <citation type="submission" date="2019-08" db="EMBL/GenBank/DDBJ databases">
        <title>Highly reduced genomes of protist endosymbionts show evolutionary convergence.</title>
        <authorList>
            <person name="George E."/>
            <person name="Husnik F."/>
            <person name="Tashyreva D."/>
            <person name="Prokopchuk G."/>
            <person name="Horak A."/>
            <person name="Kwong W.K."/>
            <person name="Lukes J."/>
            <person name="Keeling P.J."/>
        </authorList>
    </citation>
    <scope>NUCLEOTIDE SEQUENCE [LARGE SCALE GENOMIC DNA]</scope>
    <source>
        <strain evidence="1">1604LC</strain>
    </source>
</reference>
<keyword evidence="2" id="KW-1185">Reference proteome</keyword>
<protein>
    <submittedName>
        <fullName evidence="1">Nitronate monooxygenase</fullName>
    </submittedName>
</protein>
<dbReference type="Pfam" id="PF03060">
    <property type="entry name" value="NMO"/>
    <property type="match status" value="1"/>
</dbReference>
<keyword evidence="1" id="KW-0560">Oxidoreductase</keyword>
<dbReference type="PANTHER" id="PTHR32332:SF18">
    <property type="entry name" value="2-NITROPROPANE DIOXYGENASE"/>
    <property type="match status" value="1"/>
</dbReference>
<dbReference type="SUPFAM" id="SSF51412">
    <property type="entry name" value="Inosine monophosphate dehydrogenase (IMPDH)"/>
    <property type="match status" value="1"/>
</dbReference>
<proteinExistence type="predicted"/>